<evidence type="ECO:0000256" key="8">
    <source>
        <dbReference type="ARBA" id="ARBA00038436"/>
    </source>
</evidence>
<dbReference type="InterPro" id="IPR055348">
    <property type="entry name" value="DctQ"/>
</dbReference>
<comment type="subcellular location">
    <subcellularLocation>
        <location evidence="1 9">Cell inner membrane</location>
        <topology evidence="1 9">Multi-pass membrane protein</topology>
    </subcellularLocation>
</comment>
<keyword evidence="3" id="KW-1003">Cell membrane</keyword>
<comment type="similarity">
    <text evidence="8 9">Belongs to the TRAP transporter small permease family.</text>
</comment>
<evidence type="ECO:0000256" key="6">
    <source>
        <dbReference type="ARBA" id="ARBA00022989"/>
    </source>
</evidence>
<feature type="transmembrane region" description="Helical" evidence="9">
    <location>
        <begin position="127"/>
        <end position="148"/>
    </location>
</feature>
<dbReference type="PANTHER" id="PTHR35011:SF2">
    <property type="entry name" value="2,3-DIKETO-L-GULONATE TRAP TRANSPORTER SMALL PERMEASE PROTEIN YIAM"/>
    <property type="match status" value="1"/>
</dbReference>
<dbReference type="GO" id="GO:0005886">
    <property type="term" value="C:plasma membrane"/>
    <property type="evidence" value="ECO:0007669"/>
    <property type="project" value="UniProtKB-SubCell"/>
</dbReference>
<comment type="function">
    <text evidence="9">Part of the tripartite ATP-independent periplasmic (TRAP) transport system.</text>
</comment>
<evidence type="ECO:0000256" key="9">
    <source>
        <dbReference type="RuleBase" id="RU369079"/>
    </source>
</evidence>
<dbReference type="PANTHER" id="PTHR35011">
    <property type="entry name" value="2,3-DIKETO-L-GULONATE TRAP TRANSPORTER SMALL PERMEASE PROTEIN YIAM"/>
    <property type="match status" value="1"/>
</dbReference>
<evidence type="ECO:0000313" key="11">
    <source>
        <dbReference type="EMBL" id="KAA9129699.1"/>
    </source>
</evidence>
<protein>
    <recommendedName>
        <fullName evidence="9">TRAP transporter small permease protein</fullName>
    </recommendedName>
</protein>
<evidence type="ECO:0000259" key="10">
    <source>
        <dbReference type="Pfam" id="PF04290"/>
    </source>
</evidence>
<keyword evidence="6 9" id="KW-1133">Transmembrane helix</keyword>
<dbReference type="InterPro" id="IPR007387">
    <property type="entry name" value="TRAP_DctQ"/>
</dbReference>
<proteinExistence type="inferred from homology"/>
<evidence type="ECO:0000256" key="5">
    <source>
        <dbReference type="ARBA" id="ARBA00022692"/>
    </source>
</evidence>
<feature type="transmembrane region" description="Helical" evidence="9">
    <location>
        <begin position="86"/>
        <end position="107"/>
    </location>
</feature>
<comment type="caution">
    <text evidence="11">The sequence shown here is derived from an EMBL/GenBank/DDBJ whole genome shotgun (WGS) entry which is preliminary data.</text>
</comment>
<evidence type="ECO:0000256" key="7">
    <source>
        <dbReference type="ARBA" id="ARBA00023136"/>
    </source>
</evidence>
<name>A0A5N0T8S2_9GAMM</name>
<dbReference type="Proteomes" id="UP000325372">
    <property type="component" value="Unassembled WGS sequence"/>
</dbReference>
<comment type="subunit">
    <text evidence="9">The complex comprises the extracytoplasmic solute receptor protein and the two transmembrane proteins.</text>
</comment>
<dbReference type="Pfam" id="PF04290">
    <property type="entry name" value="DctQ"/>
    <property type="match status" value="1"/>
</dbReference>
<accession>A0A5N0T8S2</accession>
<dbReference type="AlphaFoldDB" id="A0A5N0T8S2"/>
<evidence type="ECO:0000256" key="2">
    <source>
        <dbReference type="ARBA" id="ARBA00022448"/>
    </source>
</evidence>
<evidence type="ECO:0000256" key="1">
    <source>
        <dbReference type="ARBA" id="ARBA00004429"/>
    </source>
</evidence>
<evidence type="ECO:0000256" key="4">
    <source>
        <dbReference type="ARBA" id="ARBA00022519"/>
    </source>
</evidence>
<dbReference type="RefSeq" id="WP_150865659.1">
    <property type="nucleotide sequence ID" value="NZ_VYXP01000013.1"/>
</dbReference>
<dbReference type="GO" id="GO:0022857">
    <property type="term" value="F:transmembrane transporter activity"/>
    <property type="evidence" value="ECO:0007669"/>
    <property type="project" value="UniProtKB-UniRule"/>
</dbReference>
<evidence type="ECO:0000256" key="3">
    <source>
        <dbReference type="ARBA" id="ARBA00022475"/>
    </source>
</evidence>
<sequence>MRRLSEWLDRGARFIATWGLLLMAAAMLFQVVARYGLNEPPAWTEELARIAMLWAGLAGATTALLRRRDPVLVRSEHFASPRLRRAAHWVQSVAVMLFCGVVLWVSPPWLAVHGWRVTEALGLPSQWVVAIVPLACAILIIHALTLLVSESAAENSDNE</sequence>
<reference evidence="11 12" key="1">
    <citation type="submission" date="2019-09" db="EMBL/GenBank/DDBJ databases">
        <title>Wenzhouxiangella sp. Genome sequencing and assembly.</title>
        <authorList>
            <person name="Zhang R."/>
        </authorList>
    </citation>
    <scope>NUCLEOTIDE SEQUENCE [LARGE SCALE GENOMIC DNA]</scope>
    <source>
        <strain evidence="11 12">W260</strain>
    </source>
</reference>
<dbReference type="EMBL" id="VYXP01000013">
    <property type="protein sequence ID" value="KAA9129699.1"/>
    <property type="molecule type" value="Genomic_DNA"/>
</dbReference>
<keyword evidence="12" id="KW-1185">Reference proteome</keyword>
<feature type="transmembrane region" description="Helical" evidence="9">
    <location>
        <begin position="47"/>
        <end position="65"/>
    </location>
</feature>
<feature type="transmembrane region" description="Helical" evidence="9">
    <location>
        <begin position="12"/>
        <end position="35"/>
    </location>
</feature>
<gene>
    <name evidence="11" type="ORF">F3N42_15160</name>
</gene>
<keyword evidence="7 9" id="KW-0472">Membrane</keyword>
<organism evidence="11 12">
    <name type="scientific">Marinihelvus fidelis</name>
    <dbReference type="NCBI Taxonomy" id="2613842"/>
    <lineage>
        <taxon>Bacteria</taxon>
        <taxon>Pseudomonadati</taxon>
        <taxon>Pseudomonadota</taxon>
        <taxon>Gammaproteobacteria</taxon>
        <taxon>Chromatiales</taxon>
        <taxon>Wenzhouxiangellaceae</taxon>
        <taxon>Marinihelvus</taxon>
    </lineage>
</organism>
<dbReference type="GO" id="GO:0015740">
    <property type="term" value="P:C4-dicarboxylate transport"/>
    <property type="evidence" value="ECO:0007669"/>
    <property type="project" value="TreeGrafter"/>
</dbReference>
<keyword evidence="5 9" id="KW-0812">Transmembrane</keyword>
<keyword evidence="4 9" id="KW-0997">Cell inner membrane</keyword>
<keyword evidence="2 9" id="KW-0813">Transport</keyword>
<feature type="domain" description="Tripartite ATP-independent periplasmic transporters DctQ component" evidence="10">
    <location>
        <begin position="23"/>
        <end position="149"/>
    </location>
</feature>
<evidence type="ECO:0000313" key="12">
    <source>
        <dbReference type="Proteomes" id="UP000325372"/>
    </source>
</evidence>